<protein>
    <submittedName>
        <fullName evidence="2">Nuclease-related domain-containing protein</fullName>
    </submittedName>
</protein>
<proteinExistence type="predicted"/>
<dbReference type="Proteomes" id="UP001595741">
    <property type="component" value="Unassembled WGS sequence"/>
</dbReference>
<dbReference type="Pfam" id="PF08378">
    <property type="entry name" value="NERD"/>
    <property type="match status" value="1"/>
</dbReference>
<accession>A0ABV7RJK5</accession>
<comment type="caution">
    <text evidence="2">The sequence shown here is derived from an EMBL/GenBank/DDBJ whole genome shotgun (WGS) entry which is preliminary data.</text>
</comment>
<feature type="domain" description="NERD" evidence="1">
    <location>
        <begin position="84"/>
        <end position="201"/>
    </location>
</feature>
<organism evidence="2 3">
    <name type="scientific">Vogesella facilis</name>
    <dbReference type="NCBI Taxonomy" id="1655232"/>
    <lineage>
        <taxon>Bacteria</taxon>
        <taxon>Pseudomonadati</taxon>
        <taxon>Pseudomonadota</taxon>
        <taxon>Betaproteobacteria</taxon>
        <taxon>Neisseriales</taxon>
        <taxon>Chromobacteriaceae</taxon>
        <taxon>Vogesella</taxon>
    </lineage>
</organism>
<dbReference type="RefSeq" id="WP_386092467.1">
    <property type="nucleotide sequence ID" value="NZ_JBHRXN010000031.1"/>
</dbReference>
<name>A0ABV7RJK5_9NEIS</name>
<keyword evidence="3" id="KW-1185">Reference proteome</keyword>
<dbReference type="EMBL" id="JBHRXN010000031">
    <property type="protein sequence ID" value="MFC3533073.1"/>
    <property type="molecule type" value="Genomic_DNA"/>
</dbReference>
<evidence type="ECO:0000313" key="2">
    <source>
        <dbReference type="EMBL" id="MFC3533073.1"/>
    </source>
</evidence>
<sequence length="415" mass="46474">MLYRIAVTGHRAPCGSRAAARRETGKGRAVNGGWHCRGCLARRQVNVINICFTPIILAPVVIDAHTMILKEKIFTEARDWKQAAGDAAEKEMAFYLRRYFGDDAEVFILNDIRLEMDGDAAQMDHVLIHPAGLTIVESKSVAGKLQMKADGEWLRWFDDRSSGMASPIVQARLQAEFLRKFLRRMAKQPQVIDALSIDFMIAISSRGQFIPPKGETVAEVCKADLVGERIRAKVAGAMAFPAPYRKILGEYMAKMHAPRQEAQSVPPVTPSTAVQANEPVREYAATVVEVVLAEPAVPLHPQEKAPGYRNFEFIGNKLRKVGFLDKLLSSEGPQKQYFTCCKGCSSQLLEFRYGKFGYYLKCRDCGDNTTIKLDCRQCRRQTKLRKEGDFLFVECAACQLSELLHRNDKPLPDLG</sequence>
<reference evidence="3" key="1">
    <citation type="journal article" date="2019" name="Int. J. Syst. Evol. Microbiol.">
        <title>The Global Catalogue of Microorganisms (GCM) 10K type strain sequencing project: providing services to taxonomists for standard genome sequencing and annotation.</title>
        <authorList>
            <consortium name="The Broad Institute Genomics Platform"/>
            <consortium name="The Broad Institute Genome Sequencing Center for Infectious Disease"/>
            <person name="Wu L."/>
            <person name="Ma J."/>
        </authorList>
    </citation>
    <scope>NUCLEOTIDE SEQUENCE [LARGE SCALE GENOMIC DNA]</scope>
    <source>
        <strain evidence="3">KCTC 42742</strain>
    </source>
</reference>
<dbReference type="InterPro" id="IPR011528">
    <property type="entry name" value="NERD"/>
</dbReference>
<dbReference type="PROSITE" id="PS50965">
    <property type="entry name" value="NERD"/>
    <property type="match status" value="1"/>
</dbReference>
<evidence type="ECO:0000313" key="3">
    <source>
        <dbReference type="Proteomes" id="UP001595741"/>
    </source>
</evidence>
<evidence type="ECO:0000259" key="1">
    <source>
        <dbReference type="PROSITE" id="PS50965"/>
    </source>
</evidence>
<gene>
    <name evidence="2" type="ORF">ACFOLG_12890</name>
</gene>